<dbReference type="Pfam" id="PF15738">
    <property type="entry name" value="YafQ_toxin"/>
    <property type="match status" value="1"/>
</dbReference>
<proteinExistence type="predicted"/>
<dbReference type="PANTHER" id="PTHR40588:SF1">
    <property type="entry name" value="MRNA INTERFERASE TOXIN YAFQ"/>
    <property type="match status" value="1"/>
</dbReference>
<dbReference type="RefSeq" id="WP_252797370.1">
    <property type="nucleotide sequence ID" value="NZ_CP097118.1"/>
</dbReference>
<dbReference type="InterPro" id="IPR004386">
    <property type="entry name" value="Toxin_YafQ-like"/>
</dbReference>
<dbReference type="Gene3D" id="3.30.2310.20">
    <property type="entry name" value="RelE-like"/>
    <property type="match status" value="1"/>
</dbReference>
<organism evidence="2 3">
    <name type="scientific">Fructilactobacillus hinvesii</name>
    <dbReference type="NCBI Taxonomy" id="2940300"/>
    <lineage>
        <taxon>Bacteria</taxon>
        <taxon>Bacillati</taxon>
        <taxon>Bacillota</taxon>
        <taxon>Bacilli</taxon>
        <taxon>Lactobacillales</taxon>
        <taxon>Lactobacillaceae</taxon>
        <taxon>Fructilactobacillus</taxon>
    </lineage>
</organism>
<dbReference type="PANTHER" id="PTHR40588">
    <property type="entry name" value="MRNA INTERFERASE TOXIN YAFQ"/>
    <property type="match status" value="1"/>
</dbReference>
<sequence>MAKLRFKPRVTFNADLKRLANKDRTIVDEVRSAIDMLLEQHELPAEFNDHNLHRHMAGYREFHLRDTPHGKEPTEINDILVVYTIDQDELVLIGIRVGSHNRLFPGENKLKKYRKKH</sequence>
<reference evidence="2" key="1">
    <citation type="submission" date="2022-05" db="EMBL/GenBank/DDBJ databases">
        <authorList>
            <person name="Oliphant S.A."/>
            <person name="Watson-Haigh N.S."/>
            <person name="Sumby K.M."/>
            <person name="Gardner J.M."/>
            <person name="Jiranek V."/>
        </authorList>
    </citation>
    <scope>NUCLEOTIDE SEQUENCE</scope>
    <source>
        <strain evidence="2">KI11_C11</strain>
    </source>
</reference>
<evidence type="ECO:0000313" key="3">
    <source>
        <dbReference type="Proteomes" id="UP001057025"/>
    </source>
</evidence>
<keyword evidence="1" id="KW-1277">Toxin-antitoxin system</keyword>
<name>A0ABY5BUY4_9LACO</name>
<protein>
    <submittedName>
        <fullName evidence="2">Type II toxin-antitoxin system YafQ family toxin</fullName>
    </submittedName>
</protein>
<dbReference type="EMBL" id="CP097118">
    <property type="protein sequence ID" value="USS88081.1"/>
    <property type="molecule type" value="Genomic_DNA"/>
</dbReference>
<accession>A0ABY5BUY4</accession>
<dbReference type="SUPFAM" id="SSF143011">
    <property type="entry name" value="RelE-like"/>
    <property type="match status" value="1"/>
</dbReference>
<dbReference type="InterPro" id="IPR007712">
    <property type="entry name" value="RelE/ParE_toxin"/>
</dbReference>
<evidence type="ECO:0000313" key="2">
    <source>
        <dbReference type="EMBL" id="USS88081.1"/>
    </source>
</evidence>
<evidence type="ECO:0000256" key="1">
    <source>
        <dbReference type="ARBA" id="ARBA00022649"/>
    </source>
</evidence>
<dbReference type="NCBIfam" id="TIGR02385">
    <property type="entry name" value="RelE_StbE"/>
    <property type="match status" value="1"/>
</dbReference>
<keyword evidence="3" id="KW-1185">Reference proteome</keyword>
<dbReference type="InterPro" id="IPR035093">
    <property type="entry name" value="RelE/ParE_toxin_dom_sf"/>
</dbReference>
<gene>
    <name evidence="2" type="ORF">M3M39_00920</name>
</gene>
<dbReference type="Proteomes" id="UP001057025">
    <property type="component" value="Chromosome"/>
</dbReference>